<protein>
    <submittedName>
        <fullName evidence="1">CLUMA_CG017767, isoform A</fullName>
    </submittedName>
</protein>
<evidence type="ECO:0000313" key="1">
    <source>
        <dbReference type="EMBL" id="CRL04704.1"/>
    </source>
</evidence>
<dbReference type="EMBL" id="CVRI01000063">
    <property type="protein sequence ID" value="CRL04704.1"/>
    <property type="molecule type" value="Genomic_DNA"/>
</dbReference>
<keyword evidence="2" id="KW-1185">Reference proteome</keyword>
<evidence type="ECO:0000313" key="2">
    <source>
        <dbReference type="Proteomes" id="UP000183832"/>
    </source>
</evidence>
<proteinExistence type="predicted"/>
<sequence length="71" mass="8412">MKNEKSCGKGSKTSNVERWKQANRRKFHNLLTHETQRNVLVPLRKFPFLLSHQITANDLRFLFTLLQCWVG</sequence>
<name>A0A1J1IX73_9DIPT</name>
<gene>
    <name evidence="1" type="ORF">CLUMA_CG017767</name>
</gene>
<dbReference type="AlphaFoldDB" id="A0A1J1IX73"/>
<accession>A0A1J1IX73</accession>
<organism evidence="1 2">
    <name type="scientific">Clunio marinus</name>
    <dbReference type="NCBI Taxonomy" id="568069"/>
    <lineage>
        <taxon>Eukaryota</taxon>
        <taxon>Metazoa</taxon>
        <taxon>Ecdysozoa</taxon>
        <taxon>Arthropoda</taxon>
        <taxon>Hexapoda</taxon>
        <taxon>Insecta</taxon>
        <taxon>Pterygota</taxon>
        <taxon>Neoptera</taxon>
        <taxon>Endopterygota</taxon>
        <taxon>Diptera</taxon>
        <taxon>Nematocera</taxon>
        <taxon>Chironomoidea</taxon>
        <taxon>Chironomidae</taxon>
        <taxon>Clunio</taxon>
    </lineage>
</organism>
<reference evidence="1 2" key="1">
    <citation type="submission" date="2015-04" db="EMBL/GenBank/DDBJ databases">
        <authorList>
            <person name="Syromyatnikov M.Y."/>
            <person name="Popov V.N."/>
        </authorList>
    </citation>
    <scope>NUCLEOTIDE SEQUENCE [LARGE SCALE GENOMIC DNA]</scope>
</reference>
<dbReference type="Proteomes" id="UP000183832">
    <property type="component" value="Unassembled WGS sequence"/>
</dbReference>